<feature type="compositionally biased region" description="Acidic residues" evidence="3">
    <location>
        <begin position="337"/>
        <end position="367"/>
    </location>
</feature>
<feature type="region of interest" description="Disordered" evidence="3">
    <location>
        <begin position="657"/>
        <end position="701"/>
    </location>
</feature>
<feature type="compositionally biased region" description="Acidic residues" evidence="3">
    <location>
        <begin position="383"/>
        <end position="398"/>
    </location>
</feature>
<evidence type="ECO:0000313" key="4">
    <source>
        <dbReference type="EMBL" id="KIJ37747.1"/>
    </source>
</evidence>
<reference evidence="4 5" key="1">
    <citation type="submission" date="2014-06" db="EMBL/GenBank/DDBJ databases">
        <title>Evolutionary Origins and Diversification of the Mycorrhizal Mutualists.</title>
        <authorList>
            <consortium name="DOE Joint Genome Institute"/>
            <consortium name="Mycorrhizal Genomics Consortium"/>
            <person name="Kohler A."/>
            <person name="Kuo A."/>
            <person name="Nagy L.G."/>
            <person name="Floudas D."/>
            <person name="Copeland A."/>
            <person name="Barry K.W."/>
            <person name="Cichocki N."/>
            <person name="Veneault-Fourrey C."/>
            <person name="LaButti K."/>
            <person name="Lindquist E.A."/>
            <person name="Lipzen A."/>
            <person name="Lundell T."/>
            <person name="Morin E."/>
            <person name="Murat C."/>
            <person name="Riley R."/>
            <person name="Ohm R."/>
            <person name="Sun H."/>
            <person name="Tunlid A."/>
            <person name="Henrissat B."/>
            <person name="Grigoriev I.V."/>
            <person name="Hibbett D.S."/>
            <person name="Martin F."/>
        </authorList>
    </citation>
    <scope>NUCLEOTIDE SEQUENCE [LARGE SCALE GENOMIC DNA]</scope>
    <source>
        <strain evidence="4 5">SS14</strain>
    </source>
</reference>
<feature type="compositionally biased region" description="Basic and acidic residues" evidence="3">
    <location>
        <begin position="657"/>
        <end position="686"/>
    </location>
</feature>
<dbReference type="PANTHER" id="PTHR13213">
    <property type="entry name" value="MYB-BINDING PROTEIN 1A FAMILY MEMBER"/>
    <property type="match status" value="1"/>
</dbReference>
<dbReference type="GO" id="GO:0003677">
    <property type="term" value="F:DNA binding"/>
    <property type="evidence" value="ECO:0007669"/>
    <property type="project" value="InterPro"/>
</dbReference>
<dbReference type="GO" id="GO:0005730">
    <property type="term" value="C:nucleolus"/>
    <property type="evidence" value="ECO:0007669"/>
    <property type="project" value="InterPro"/>
</dbReference>
<dbReference type="AlphaFoldDB" id="A0A0C9V881"/>
<feature type="region of interest" description="Disordered" evidence="3">
    <location>
        <begin position="279"/>
        <end position="298"/>
    </location>
</feature>
<dbReference type="OrthoDB" id="342531at2759"/>
<comment type="subcellular location">
    <subcellularLocation>
        <location evidence="1">Nucleus</location>
    </subcellularLocation>
</comment>
<keyword evidence="2" id="KW-0539">Nucleus</keyword>
<dbReference type="GO" id="GO:0006355">
    <property type="term" value="P:regulation of DNA-templated transcription"/>
    <property type="evidence" value="ECO:0007669"/>
    <property type="project" value="InterPro"/>
</dbReference>
<feature type="region of interest" description="Disordered" evidence="3">
    <location>
        <begin position="330"/>
        <end position="398"/>
    </location>
</feature>
<sequence>EYLPIPAVEPITTVQKNVCGTVTYTDLDDVFETLESKIRWLNVALKDGALQGKGKPKIWNLATIPPNELKAQGLVKKFLKKKSDTLPASLFFTLGVVMHSGISSSQANPSSYQVTVMLPTHLGPRIFTNITKAANLSPKRDQWIPTTSLFADAILVLEVHDARNGLFALGKINTLPVIPGELCEGDRVLVTYTVSWYEWREGKEEDENAKEEEESLRDRTVRAIEKLKVVKAEKKDATEGTELLLAGTLLYRYLSDEVEDTEDLEASFNVSTLKSCPDKKEKKKVQDTGEGASQDDDVTPIISSLTCQSALLTLVAELVDKPTVDRMLTQLERQDPTQEDEETTEGDEAAGSASEDEDESSESDSKDEEAHRVAKIEAASDGSDAEEEGSESEDDTMDGDQMMALDAHLTEIFRSRIKERGKGDAGAQREATHFKNRVLDLVDIFLRKQPESQYTGIPCSPHTTVLRARFGKAKEVPITADVDTVGKYLQELHNLARKAHASDGKRLFSTLIGQVCQTSRYEKHCHYIQDLLKRQPKCGWDVGDDILQYAPKAVNDYRKCQASQLVQSVFTQFAVVKTGQSESDRLRHRIPRGQGIPQAVVTWYSKRALADVRDSTKTWNPASIVELSRKLRSSRFQTSTPLYGIFNEILATLDWKNDGGEDATMKDATKDKKRKAGDGKEDEERKKAKQKKVKSKGGKDN</sequence>
<feature type="compositionally biased region" description="Basic residues" evidence="3">
    <location>
        <begin position="687"/>
        <end position="701"/>
    </location>
</feature>
<name>A0A0C9V881_SPHS4</name>
<dbReference type="InterPro" id="IPR007015">
    <property type="entry name" value="DNA_pol_V/MYBBP1A"/>
</dbReference>
<dbReference type="EMBL" id="KN837167">
    <property type="protein sequence ID" value="KIJ37747.1"/>
    <property type="molecule type" value="Genomic_DNA"/>
</dbReference>
<gene>
    <name evidence="4" type="ORF">M422DRAFT_259848</name>
</gene>
<evidence type="ECO:0000256" key="2">
    <source>
        <dbReference type="ARBA" id="ARBA00023242"/>
    </source>
</evidence>
<keyword evidence="5" id="KW-1185">Reference proteome</keyword>
<evidence type="ECO:0000313" key="5">
    <source>
        <dbReference type="Proteomes" id="UP000054279"/>
    </source>
</evidence>
<dbReference type="Proteomes" id="UP000054279">
    <property type="component" value="Unassembled WGS sequence"/>
</dbReference>
<dbReference type="HOGENOM" id="CLU_393612_0_0_1"/>
<evidence type="ECO:0000256" key="1">
    <source>
        <dbReference type="ARBA" id="ARBA00004123"/>
    </source>
</evidence>
<accession>A0A0C9V881</accession>
<protein>
    <submittedName>
        <fullName evidence="4">Uncharacterized protein</fullName>
    </submittedName>
</protein>
<evidence type="ECO:0000256" key="3">
    <source>
        <dbReference type="SAM" id="MobiDB-lite"/>
    </source>
</evidence>
<dbReference type="PANTHER" id="PTHR13213:SF2">
    <property type="entry name" value="MYB-BINDING PROTEIN 1A"/>
    <property type="match status" value="1"/>
</dbReference>
<feature type="non-terminal residue" evidence="4">
    <location>
        <position position="1"/>
    </location>
</feature>
<proteinExistence type="predicted"/>
<organism evidence="4 5">
    <name type="scientific">Sphaerobolus stellatus (strain SS14)</name>
    <dbReference type="NCBI Taxonomy" id="990650"/>
    <lineage>
        <taxon>Eukaryota</taxon>
        <taxon>Fungi</taxon>
        <taxon>Dikarya</taxon>
        <taxon>Basidiomycota</taxon>
        <taxon>Agaricomycotina</taxon>
        <taxon>Agaricomycetes</taxon>
        <taxon>Phallomycetidae</taxon>
        <taxon>Geastrales</taxon>
        <taxon>Sphaerobolaceae</taxon>
        <taxon>Sphaerobolus</taxon>
    </lineage>
</organism>
<dbReference type="Pfam" id="PF04931">
    <property type="entry name" value="DNA_pol_phi"/>
    <property type="match status" value="1"/>
</dbReference>